<dbReference type="Proteomes" id="UP000663828">
    <property type="component" value="Unassembled WGS sequence"/>
</dbReference>
<dbReference type="AlphaFoldDB" id="A0A814D397"/>
<comment type="caution">
    <text evidence="2">The sequence shown here is derived from an EMBL/GenBank/DDBJ whole genome shotgun (WGS) entry which is preliminary data.</text>
</comment>
<feature type="compositionally biased region" description="Basic and acidic residues" evidence="1">
    <location>
        <begin position="56"/>
        <end position="67"/>
    </location>
</feature>
<evidence type="ECO:0000313" key="4">
    <source>
        <dbReference type="Proteomes" id="UP000663828"/>
    </source>
</evidence>
<feature type="compositionally biased region" description="Polar residues" evidence="1">
    <location>
        <begin position="1"/>
        <end position="55"/>
    </location>
</feature>
<keyword evidence="4" id="KW-1185">Reference proteome</keyword>
<dbReference type="EMBL" id="CAJNOJ010000388">
    <property type="protein sequence ID" value="CAF1428649.1"/>
    <property type="molecule type" value="Genomic_DNA"/>
</dbReference>
<accession>A0A814D397</accession>
<evidence type="ECO:0000313" key="3">
    <source>
        <dbReference type="EMBL" id="CAF1428649.1"/>
    </source>
</evidence>
<dbReference type="EMBL" id="CAJNOR010000563">
    <property type="protein sequence ID" value="CAF0948756.1"/>
    <property type="molecule type" value="Genomic_DNA"/>
</dbReference>
<name>A0A814D397_ADIRI</name>
<protein>
    <submittedName>
        <fullName evidence="2">Uncharacterized protein</fullName>
    </submittedName>
</protein>
<dbReference type="Proteomes" id="UP000663852">
    <property type="component" value="Unassembled WGS sequence"/>
</dbReference>
<evidence type="ECO:0000256" key="1">
    <source>
        <dbReference type="SAM" id="MobiDB-lite"/>
    </source>
</evidence>
<reference evidence="2" key="1">
    <citation type="submission" date="2021-02" db="EMBL/GenBank/DDBJ databases">
        <authorList>
            <person name="Nowell W R."/>
        </authorList>
    </citation>
    <scope>NUCLEOTIDE SEQUENCE</scope>
</reference>
<proteinExistence type="predicted"/>
<dbReference type="OrthoDB" id="10043955at2759"/>
<evidence type="ECO:0000313" key="2">
    <source>
        <dbReference type="EMBL" id="CAF0948756.1"/>
    </source>
</evidence>
<feature type="region of interest" description="Disordered" evidence="1">
    <location>
        <begin position="1"/>
        <end position="81"/>
    </location>
</feature>
<gene>
    <name evidence="3" type="ORF">EDS130_LOCUS38045</name>
    <name evidence="2" type="ORF">XAT740_LOCUS10543</name>
</gene>
<organism evidence="2 4">
    <name type="scientific">Adineta ricciae</name>
    <name type="common">Rotifer</name>
    <dbReference type="NCBI Taxonomy" id="249248"/>
    <lineage>
        <taxon>Eukaryota</taxon>
        <taxon>Metazoa</taxon>
        <taxon>Spiralia</taxon>
        <taxon>Gnathifera</taxon>
        <taxon>Rotifera</taxon>
        <taxon>Eurotatoria</taxon>
        <taxon>Bdelloidea</taxon>
        <taxon>Adinetida</taxon>
        <taxon>Adinetidae</taxon>
        <taxon>Adineta</taxon>
    </lineage>
</organism>
<sequence length="81" mass="8251">MSSPTQKADSSLNNLPEKNNNAPSGTIGTAGGSTNLIGTGKSTDASTSLDTVNNDTQEKAPIDKHGDSWGGGIPHVNKQCI</sequence>